<protein>
    <submittedName>
        <fullName evidence="2">Uncharacterized protein</fullName>
    </submittedName>
</protein>
<evidence type="ECO:0000313" key="2">
    <source>
        <dbReference type="EMBL" id="KAG0273116.1"/>
    </source>
</evidence>
<comment type="caution">
    <text evidence="2">The sequence shown here is derived from an EMBL/GenBank/DDBJ whole genome shotgun (WGS) entry which is preliminary data.</text>
</comment>
<accession>A0AAD4DAI7</accession>
<reference evidence="2" key="1">
    <citation type="journal article" date="2020" name="Fungal Divers.">
        <title>Resolving the Mortierellaceae phylogeny through synthesis of multi-gene phylogenetics and phylogenomics.</title>
        <authorList>
            <person name="Vandepol N."/>
            <person name="Liber J."/>
            <person name="Desiro A."/>
            <person name="Na H."/>
            <person name="Kennedy M."/>
            <person name="Barry K."/>
            <person name="Grigoriev I.V."/>
            <person name="Miller A.N."/>
            <person name="O'Donnell K."/>
            <person name="Stajich J.E."/>
            <person name="Bonito G."/>
        </authorList>
    </citation>
    <scope>NUCLEOTIDE SEQUENCE</scope>
    <source>
        <strain evidence="2">NRRL 28262</strain>
    </source>
</reference>
<dbReference type="AlphaFoldDB" id="A0AAD4DAI7"/>
<feature type="compositionally biased region" description="Acidic residues" evidence="1">
    <location>
        <begin position="123"/>
        <end position="135"/>
    </location>
</feature>
<feature type="region of interest" description="Disordered" evidence="1">
    <location>
        <begin position="41"/>
        <end position="179"/>
    </location>
</feature>
<gene>
    <name evidence="2" type="ORF">BGZ95_011055</name>
</gene>
<evidence type="ECO:0000313" key="3">
    <source>
        <dbReference type="Proteomes" id="UP001194580"/>
    </source>
</evidence>
<dbReference type="EMBL" id="JAAAIL010000798">
    <property type="protein sequence ID" value="KAG0273116.1"/>
    <property type="molecule type" value="Genomic_DNA"/>
</dbReference>
<sequence>MNQDFRQRSVAWKAIADCYTKEVSRRLNVEELTVLIETLAKDFTYGDPKPAETTDPATKRALSQSGIDGYEDEGSEDDEDQVTEHEDHGGITITDTHDAAENENIDEEGAVRIQGVKKPNQEDEHEESGDDEVEDINVHEYDVQPTTTPEQETALPKPDTVAPAPAPAPAPASVQGQPITLPRPGTVSNADATNVQSMQARPSLGFAEFCQQGHCCGSAKISDKEVIGLTGGKGLTPCAASMSVLVFGAKGVWGQIDESTIKESQSLVWQVDLARQQRP</sequence>
<organism evidence="2 3">
    <name type="scientific">Linnemannia exigua</name>
    <dbReference type="NCBI Taxonomy" id="604196"/>
    <lineage>
        <taxon>Eukaryota</taxon>
        <taxon>Fungi</taxon>
        <taxon>Fungi incertae sedis</taxon>
        <taxon>Mucoromycota</taxon>
        <taxon>Mortierellomycotina</taxon>
        <taxon>Mortierellomycetes</taxon>
        <taxon>Mortierellales</taxon>
        <taxon>Mortierellaceae</taxon>
        <taxon>Linnemannia</taxon>
    </lineage>
</organism>
<evidence type="ECO:0000256" key="1">
    <source>
        <dbReference type="SAM" id="MobiDB-lite"/>
    </source>
</evidence>
<feature type="compositionally biased region" description="Acidic residues" evidence="1">
    <location>
        <begin position="69"/>
        <end position="81"/>
    </location>
</feature>
<keyword evidence="3" id="KW-1185">Reference proteome</keyword>
<feature type="compositionally biased region" description="Basic and acidic residues" evidence="1">
    <location>
        <begin position="82"/>
        <end position="100"/>
    </location>
</feature>
<proteinExistence type="predicted"/>
<name>A0AAD4DAI7_9FUNG</name>
<dbReference type="Proteomes" id="UP001194580">
    <property type="component" value="Unassembled WGS sequence"/>
</dbReference>